<sequence>MPGILSHIHKFIINAFNEINHEYNLVVVGSNVCSPSLQLIEPRRPDHAASPFHHRQHGKFYEENQPYYCCRA</sequence>
<dbReference type="Proteomes" id="UP000324222">
    <property type="component" value="Unassembled WGS sequence"/>
</dbReference>
<organism evidence="1 2">
    <name type="scientific">Portunus trituberculatus</name>
    <name type="common">Swimming crab</name>
    <name type="synonym">Neptunus trituberculatus</name>
    <dbReference type="NCBI Taxonomy" id="210409"/>
    <lineage>
        <taxon>Eukaryota</taxon>
        <taxon>Metazoa</taxon>
        <taxon>Ecdysozoa</taxon>
        <taxon>Arthropoda</taxon>
        <taxon>Crustacea</taxon>
        <taxon>Multicrustacea</taxon>
        <taxon>Malacostraca</taxon>
        <taxon>Eumalacostraca</taxon>
        <taxon>Eucarida</taxon>
        <taxon>Decapoda</taxon>
        <taxon>Pleocyemata</taxon>
        <taxon>Brachyura</taxon>
        <taxon>Eubrachyura</taxon>
        <taxon>Portunoidea</taxon>
        <taxon>Portunidae</taxon>
        <taxon>Portuninae</taxon>
        <taxon>Portunus</taxon>
    </lineage>
</organism>
<proteinExistence type="predicted"/>
<reference evidence="1 2" key="1">
    <citation type="submission" date="2019-05" db="EMBL/GenBank/DDBJ databases">
        <title>Another draft genome of Portunus trituberculatus and its Hox gene families provides insights of decapod evolution.</title>
        <authorList>
            <person name="Jeong J.-H."/>
            <person name="Song I."/>
            <person name="Kim S."/>
            <person name="Choi T."/>
            <person name="Kim D."/>
            <person name="Ryu S."/>
            <person name="Kim W."/>
        </authorList>
    </citation>
    <scope>NUCLEOTIDE SEQUENCE [LARGE SCALE GENOMIC DNA]</scope>
    <source>
        <tissue evidence="1">Muscle</tissue>
    </source>
</reference>
<name>A0A5B7HJK9_PORTR</name>
<evidence type="ECO:0000313" key="1">
    <source>
        <dbReference type="EMBL" id="MPC69427.1"/>
    </source>
</evidence>
<accession>A0A5B7HJK9</accession>
<protein>
    <submittedName>
        <fullName evidence="1">Uncharacterized protein</fullName>
    </submittedName>
</protein>
<dbReference type="EMBL" id="VSRR010029404">
    <property type="protein sequence ID" value="MPC69427.1"/>
    <property type="molecule type" value="Genomic_DNA"/>
</dbReference>
<comment type="caution">
    <text evidence="1">The sequence shown here is derived from an EMBL/GenBank/DDBJ whole genome shotgun (WGS) entry which is preliminary data.</text>
</comment>
<keyword evidence="2" id="KW-1185">Reference proteome</keyword>
<evidence type="ECO:0000313" key="2">
    <source>
        <dbReference type="Proteomes" id="UP000324222"/>
    </source>
</evidence>
<gene>
    <name evidence="1" type="ORF">E2C01_063652</name>
</gene>
<dbReference type="AlphaFoldDB" id="A0A5B7HJK9"/>